<evidence type="ECO:0000313" key="3">
    <source>
        <dbReference type="Proteomes" id="UP000257039"/>
    </source>
</evidence>
<evidence type="ECO:0000313" key="2">
    <source>
        <dbReference type="EMBL" id="RDH46160.1"/>
    </source>
</evidence>
<sequence length="246" mass="27029">MLGNFFKRGALLTSLIVLPWINASATTVIDVNVHNWEWTMDIQSITGERDTAIATGNATIRFDSNGLFDFGTVEAPTTVPPGPPLTIDTEIISMDLRGSSPILGGEFSVRTNNLLNSVGQITDLQNVGGTLIGNSFFDVFVEIELFDENMSIFSPESDPIPLSMLLTPENGPPANDVLWIPFFMWQTVTVNTPELVDMFNVPWDTVLDVHTTIPGMAWDIPEPNAFALFAMGVLASLRSRKRLNRA</sequence>
<organism evidence="2 3">
    <name type="scientific">Zooshikella ganghwensis</name>
    <dbReference type="NCBI Taxonomy" id="202772"/>
    <lineage>
        <taxon>Bacteria</taxon>
        <taxon>Pseudomonadati</taxon>
        <taxon>Pseudomonadota</taxon>
        <taxon>Gammaproteobacteria</taxon>
        <taxon>Oceanospirillales</taxon>
        <taxon>Zooshikellaceae</taxon>
        <taxon>Zooshikella</taxon>
    </lineage>
</organism>
<keyword evidence="1" id="KW-0732">Signal</keyword>
<feature type="chain" id="PRO_5020277413" description="PEP-CTERM sorting domain-containing protein" evidence="1">
    <location>
        <begin position="26"/>
        <end position="246"/>
    </location>
</feature>
<dbReference type="AlphaFoldDB" id="A0A4P9VW88"/>
<accession>A0A4P9VW88</accession>
<name>A0A4P9VW88_9GAMM</name>
<protein>
    <recommendedName>
        <fullName evidence="4">PEP-CTERM sorting domain-containing protein</fullName>
    </recommendedName>
</protein>
<reference evidence="2 3" key="1">
    <citation type="submission" date="2017-04" db="EMBL/GenBank/DDBJ databases">
        <title>Draft genome sequence of Zooshikella ganghwensis VG4 isolated from Red Sea sediments.</title>
        <authorList>
            <person name="Rehman Z."/>
            <person name="Alam I."/>
            <person name="Kamau A."/>
            <person name="Bajic V."/>
            <person name="Leiknes T."/>
        </authorList>
    </citation>
    <scope>NUCLEOTIDE SEQUENCE [LARGE SCALE GENOMIC DNA]</scope>
    <source>
        <strain evidence="2 3">VG4</strain>
    </source>
</reference>
<proteinExistence type="predicted"/>
<dbReference type="EMBL" id="NDXW01000001">
    <property type="protein sequence ID" value="RDH46160.1"/>
    <property type="molecule type" value="Genomic_DNA"/>
</dbReference>
<keyword evidence="3" id="KW-1185">Reference proteome</keyword>
<dbReference type="RefSeq" id="WP_094788969.1">
    <property type="nucleotide sequence ID" value="NZ_NDXW01000001.1"/>
</dbReference>
<comment type="caution">
    <text evidence="2">The sequence shown here is derived from an EMBL/GenBank/DDBJ whole genome shotgun (WGS) entry which is preliminary data.</text>
</comment>
<dbReference type="Proteomes" id="UP000257039">
    <property type="component" value="Unassembled WGS sequence"/>
</dbReference>
<feature type="signal peptide" evidence="1">
    <location>
        <begin position="1"/>
        <end position="25"/>
    </location>
</feature>
<gene>
    <name evidence="2" type="ORF">B9G39_23415</name>
</gene>
<evidence type="ECO:0000256" key="1">
    <source>
        <dbReference type="SAM" id="SignalP"/>
    </source>
</evidence>
<evidence type="ECO:0008006" key="4">
    <source>
        <dbReference type="Google" id="ProtNLM"/>
    </source>
</evidence>